<protein>
    <submittedName>
        <fullName evidence="1">Uncharacterized protein</fullName>
    </submittedName>
</protein>
<name>A0A916K3K4_9BACL</name>
<dbReference type="AlphaFoldDB" id="A0A916K3K4"/>
<comment type="caution">
    <text evidence="1">The sequence shown here is derived from an EMBL/GenBank/DDBJ whole genome shotgun (WGS) entry which is preliminary data.</text>
</comment>
<dbReference type="Proteomes" id="UP000693672">
    <property type="component" value="Unassembled WGS sequence"/>
</dbReference>
<evidence type="ECO:0000313" key="1">
    <source>
        <dbReference type="EMBL" id="CAG7623763.1"/>
    </source>
</evidence>
<organism evidence="1 2">
    <name type="scientific">Paenibacillus solanacearum</name>
    <dbReference type="NCBI Taxonomy" id="2048548"/>
    <lineage>
        <taxon>Bacteria</taxon>
        <taxon>Bacillati</taxon>
        <taxon>Bacillota</taxon>
        <taxon>Bacilli</taxon>
        <taxon>Bacillales</taxon>
        <taxon>Paenibacillaceae</taxon>
        <taxon>Paenibacillus</taxon>
    </lineage>
</organism>
<reference evidence="1" key="1">
    <citation type="submission" date="2021-06" db="EMBL/GenBank/DDBJ databases">
        <authorList>
            <person name="Criscuolo A."/>
        </authorList>
    </citation>
    <scope>NUCLEOTIDE SEQUENCE</scope>
    <source>
        <strain evidence="1">CIP111600</strain>
    </source>
</reference>
<gene>
    <name evidence="1" type="ORF">PAESOLCIP111_02559</name>
</gene>
<keyword evidence="2" id="KW-1185">Reference proteome</keyword>
<accession>A0A916K3K4</accession>
<sequence length="137" mass="15400">MNMLEKSMLFVPNRFFADGHEMYVSFNIAGIPRDMSVTAMTIMIPLPEHTSGMLHLHEITQGWDEQLIQTARPAHSLSMSAIPTPADLQEGSCVLTHLAYSWRFRSLENHGVHIILESPGAAPFTVSHMPYILIRTL</sequence>
<evidence type="ECO:0000313" key="2">
    <source>
        <dbReference type="Proteomes" id="UP000693672"/>
    </source>
</evidence>
<dbReference type="EMBL" id="CAJVAS010000009">
    <property type="protein sequence ID" value="CAG7623763.1"/>
    <property type="molecule type" value="Genomic_DNA"/>
</dbReference>
<dbReference type="RefSeq" id="WP_218092339.1">
    <property type="nucleotide sequence ID" value="NZ_CAJVAS010000009.1"/>
</dbReference>
<proteinExistence type="predicted"/>